<sequence length="81" mass="9136">MGMMNDEIKDICSRQGWQRIETRPVLPVAPQNSHETEHVPRANTIQVSGHGQDNDLLTRFLKLTPHEFSGTPPDCGVAENW</sequence>
<comment type="caution">
    <text evidence="1">The sequence shown here is derived from an EMBL/GenBank/DDBJ whole genome shotgun (WGS) entry which is preliminary data.</text>
</comment>
<gene>
    <name evidence="1" type="ORF">MKW98_002410</name>
</gene>
<reference evidence="1" key="1">
    <citation type="submission" date="2022-04" db="EMBL/GenBank/DDBJ databases">
        <title>A functionally conserved STORR gene fusion in Papaver species that diverged 16.8 million years ago.</title>
        <authorList>
            <person name="Catania T."/>
        </authorList>
    </citation>
    <scope>NUCLEOTIDE SEQUENCE</scope>
    <source>
        <strain evidence="1">S-188037</strain>
    </source>
</reference>
<accession>A0AAD4XB13</accession>
<feature type="non-terminal residue" evidence="1">
    <location>
        <position position="81"/>
    </location>
</feature>
<evidence type="ECO:0000313" key="2">
    <source>
        <dbReference type="Proteomes" id="UP001202328"/>
    </source>
</evidence>
<dbReference type="Proteomes" id="UP001202328">
    <property type="component" value="Unassembled WGS sequence"/>
</dbReference>
<keyword evidence="2" id="KW-1185">Reference proteome</keyword>
<dbReference type="AlphaFoldDB" id="A0AAD4XB13"/>
<name>A0AAD4XB13_9MAGN</name>
<organism evidence="1 2">
    <name type="scientific">Papaver atlanticum</name>
    <dbReference type="NCBI Taxonomy" id="357466"/>
    <lineage>
        <taxon>Eukaryota</taxon>
        <taxon>Viridiplantae</taxon>
        <taxon>Streptophyta</taxon>
        <taxon>Embryophyta</taxon>
        <taxon>Tracheophyta</taxon>
        <taxon>Spermatophyta</taxon>
        <taxon>Magnoliopsida</taxon>
        <taxon>Ranunculales</taxon>
        <taxon>Papaveraceae</taxon>
        <taxon>Papaveroideae</taxon>
        <taxon>Papaver</taxon>
    </lineage>
</organism>
<protein>
    <submittedName>
        <fullName evidence="1">Uncharacterized protein</fullName>
    </submittedName>
</protein>
<evidence type="ECO:0000313" key="1">
    <source>
        <dbReference type="EMBL" id="KAI3885018.1"/>
    </source>
</evidence>
<proteinExistence type="predicted"/>
<dbReference type="EMBL" id="JAJJMB010012161">
    <property type="protein sequence ID" value="KAI3885018.1"/>
    <property type="molecule type" value="Genomic_DNA"/>
</dbReference>